<evidence type="ECO:0000313" key="2">
    <source>
        <dbReference type="Proteomes" id="UP000185003"/>
    </source>
</evidence>
<dbReference type="OrthoDB" id="1149873at2"/>
<protein>
    <submittedName>
        <fullName evidence="1">Uncharacterized protein</fullName>
    </submittedName>
</protein>
<evidence type="ECO:0000313" key="1">
    <source>
        <dbReference type="EMBL" id="SIN79873.1"/>
    </source>
</evidence>
<dbReference type="STRING" id="536979.SAMN04488055_1419"/>
<accession>A0A1N6EA54</accession>
<name>A0A1N6EA54_9BACT</name>
<dbReference type="RefSeq" id="WP_074238562.1">
    <property type="nucleotide sequence ID" value="NZ_FSRA01000001.1"/>
</dbReference>
<proteinExistence type="predicted"/>
<keyword evidence="2" id="KW-1185">Reference proteome</keyword>
<gene>
    <name evidence="1" type="ORF">SAMN04488055_1419</name>
</gene>
<dbReference type="EMBL" id="FSRA01000001">
    <property type="protein sequence ID" value="SIN79873.1"/>
    <property type="molecule type" value="Genomic_DNA"/>
</dbReference>
<dbReference type="AlphaFoldDB" id="A0A1N6EA54"/>
<dbReference type="Proteomes" id="UP000185003">
    <property type="component" value="Unassembled WGS sequence"/>
</dbReference>
<reference evidence="1 2" key="1">
    <citation type="submission" date="2016-11" db="EMBL/GenBank/DDBJ databases">
        <authorList>
            <person name="Jaros S."/>
            <person name="Januszkiewicz K."/>
            <person name="Wedrychowicz H."/>
        </authorList>
    </citation>
    <scope>NUCLEOTIDE SEQUENCE [LARGE SCALE GENOMIC DNA]</scope>
    <source>
        <strain evidence="1 2">DSM 24787</strain>
    </source>
</reference>
<sequence length="84" mass="9335">MSDQDKKPLSFIEKMKLKAQQQVSYGGEAKQENAKVDVADCPNCGAGRAKQDGITHCAYCGFEFIRVKLDDGINIKKEDNSHDK</sequence>
<organism evidence="1 2">
    <name type="scientific">Chitinophaga niabensis</name>
    <dbReference type="NCBI Taxonomy" id="536979"/>
    <lineage>
        <taxon>Bacteria</taxon>
        <taxon>Pseudomonadati</taxon>
        <taxon>Bacteroidota</taxon>
        <taxon>Chitinophagia</taxon>
        <taxon>Chitinophagales</taxon>
        <taxon>Chitinophagaceae</taxon>
        <taxon>Chitinophaga</taxon>
    </lineage>
</organism>